<name>A0A9N9GW52_9GLOM</name>
<keyword evidence="3" id="KW-1185">Reference proteome</keyword>
<dbReference type="AlphaFoldDB" id="A0A9N9GW52"/>
<dbReference type="EMBL" id="CAJVPJ010003351">
    <property type="protein sequence ID" value="CAG8638792.1"/>
    <property type="molecule type" value="Genomic_DNA"/>
</dbReference>
<evidence type="ECO:0000313" key="2">
    <source>
        <dbReference type="EMBL" id="CAG8638792.1"/>
    </source>
</evidence>
<protein>
    <submittedName>
        <fullName evidence="2">8046_t:CDS:1</fullName>
    </submittedName>
</protein>
<evidence type="ECO:0000256" key="1">
    <source>
        <dbReference type="SAM" id="MobiDB-lite"/>
    </source>
</evidence>
<feature type="compositionally biased region" description="Low complexity" evidence="1">
    <location>
        <begin position="19"/>
        <end position="28"/>
    </location>
</feature>
<accession>A0A9N9GW52</accession>
<organism evidence="2 3">
    <name type="scientific">Paraglomus occultum</name>
    <dbReference type="NCBI Taxonomy" id="144539"/>
    <lineage>
        <taxon>Eukaryota</taxon>
        <taxon>Fungi</taxon>
        <taxon>Fungi incertae sedis</taxon>
        <taxon>Mucoromycota</taxon>
        <taxon>Glomeromycotina</taxon>
        <taxon>Glomeromycetes</taxon>
        <taxon>Paraglomerales</taxon>
        <taxon>Paraglomeraceae</taxon>
        <taxon>Paraglomus</taxon>
    </lineage>
</organism>
<reference evidence="2" key="1">
    <citation type="submission" date="2021-06" db="EMBL/GenBank/DDBJ databases">
        <authorList>
            <person name="Kallberg Y."/>
            <person name="Tangrot J."/>
            <person name="Rosling A."/>
        </authorList>
    </citation>
    <scope>NUCLEOTIDE SEQUENCE</scope>
    <source>
        <strain evidence="2">IA702</strain>
    </source>
</reference>
<gene>
    <name evidence="2" type="ORF">POCULU_LOCUS9305</name>
</gene>
<feature type="region of interest" description="Disordered" evidence="1">
    <location>
        <begin position="1"/>
        <end position="140"/>
    </location>
</feature>
<feature type="non-terminal residue" evidence="2">
    <location>
        <position position="140"/>
    </location>
</feature>
<sequence>MASITDQSHYDLRKHKGMNFVDNVNNNNKSTKHTDNVPEEETTEHDSLSDSKNTIDTESEHKKEENAGSSLQAHGLPQEQDNEPFPGSITHTEGGSTVYTTAPVYGPPPPPADEEDELKYDESGEPIFSSPSELHRFLER</sequence>
<comment type="caution">
    <text evidence="2">The sequence shown here is derived from an EMBL/GenBank/DDBJ whole genome shotgun (WGS) entry which is preliminary data.</text>
</comment>
<evidence type="ECO:0000313" key="3">
    <source>
        <dbReference type="Proteomes" id="UP000789572"/>
    </source>
</evidence>
<dbReference type="Proteomes" id="UP000789572">
    <property type="component" value="Unassembled WGS sequence"/>
</dbReference>
<proteinExistence type="predicted"/>
<feature type="compositionally biased region" description="Basic and acidic residues" evidence="1">
    <location>
        <begin position="44"/>
        <end position="66"/>
    </location>
</feature>